<protein>
    <recommendedName>
        <fullName evidence="4">Ty3-gypsy retrotransposon protein</fullName>
    </recommendedName>
</protein>
<gene>
    <name evidence="2" type="ORF">E6C27_scaffold2484G00210</name>
</gene>
<sequence>MKLPQTKAIYQAPGTRSLPGKWQEKNSLALFVASTDQTLPTPDLNDPPYCNLLAPVKDEIKDPKDAPLVPVGSPRKEVLEKNIDDSLLKGKQIVFEVVGQTYPPSPPKQRSKQQDTTKESDDEDEYVKFEKIESDIAMLKTQNEAMQTQIQTMKTFIKQASLWTEMQCRTLMNYIHVTIVSLVPTPIFPPELEEPLTEVEPGPCAAVEPSEPRHG</sequence>
<feature type="region of interest" description="Disordered" evidence="1">
    <location>
        <begin position="194"/>
        <end position="215"/>
    </location>
</feature>
<evidence type="ECO:0008006" key="4">
    <source>
        <dbReference type="Google" id="ProtNLM"/>
    </source>
</evidence>
<name>A0A5A7VKU1_CUCMM</name>
<dbReference type="EMBL" id="SSTE01000188">
    <property type="protein sequence ID" value="KAA0067817.1"/>
    <property type="molecule type" value="Genomic_DNA"/>
</dbReference>
<feature type="region of interest" description="Disordered" evidence="1">
    <location>
        <begin position="99"/>
        <end position="124"/>
    </location>
</feature>
<comment type="caution">
    <text evidence="2">The sequence shown here is derived from an EMBL/GenBank/DDBJ whole genome shotgun (WGS) entry which is preliminary data.</text>
</comment>
<proteinExistence type="predicted"/>
<reference evidence="2 3" key="1">
    <citation type="submission" date="2019-08" db="EMBL/GenBank/DDBJ databases">
        <title>Draft genome sequences of two oriental melons (Cucumis melo L. var makuwa).</title>
        <authorList>
            <person name="Kwon S.-Y."/>
        </authorList>
    </citation>
    <scope>NUCLEOTIDE SEQUENCE [LARGE SCALE GENOMIC DNA]</scope>
    <source>
        <strain evidence="3">cv. SW 3</strain>
        <tissue evidence="2">Leaf</tissue>
    </source>
</reference>
<dbReference type="Proteomes" id="UP000321393">
    <property type="component" value="Unassembled WGS sequence"/>
</dbReference>
<evidence type="ECO:0000256" key="1">
    <source>
        <dbReference type="SAM" id="MobiDB-lite"/>
    </source>
</evidence>
<organism evidence="2 3">
    <name type="scientific">Cucumis melo var. makuwa</name>
    <name type="common">Oriental melon</name>
    <dbReference type="NCBI Taxonomy" id="1194695"/>
    <lineage>
        <taxon>Eukaryota</taxon>
        <taxon>Viridiplantae</taxon>
        <taxon>Streptophyta</taxon>
        <taxon>Embryophyta</taxon>
        <taxon>Tracheophyta</taxon>
        <taxon>Spermatophyta</taxon>
        <taxon>Magnoliopsida</taxon>
        <taxon>eudicotyledons</taxon>
        <taxon>Gunneridae</taxon>
        <taxon>Pentapetalae</taxon>
        <taxon>rosids</taxon>
        <taxon>fabids</taxon>
        <taxon>Cucurbitales</taxon>
        <taxon>Cucurbitaceae</taxon>
        <taxon>Benincaseae</taxon>
        <taxon>Cucumis</taxon>
    </lineage>
</organism>
<evidence type="ECO:0000313" key="3">
    <source>
        <dbReference type="Proteomes" id="UP000321393"/>
    </source>
</evidence>
<evidence type="ECO:0000313" key="2">
    <source>
        <dbReference type="EMBL" id="KAA0067817.1"/>
    </source>
</evidence>
<accession>A0A5A7VKU1</accession>
<dbReference type="AlphaFoldDB" id="A0A5A7VKU1"/>